<sequence length="78" mass="8931">MTSNIIRSATVYLPMHDCQTKTFTVGQNTYEFSSSKSRIAYRVKSIYEYPETNCIRIVAENGMFIDFANIPYSLKGDC</sequence>
<accession>A0A4R6ZRP4</accession>
<dbReference type="Proteomes" id="UP000295558">
    <property type="component" value="Unassembled WGS sequence"/>
</dbReference>
<protein>
    <submittedName>
        <fullName evidence="1">Uncharacterized protein</fullName>
    </submittedName>
</protein>
<comment type="caution">
    <text evidence="1">The sequence shown here is derived from an EMBL/GenBank/DDBJ whole genome shotgun (WGS) entry which is preliminary data.</text>
</comment>
<name>A0A4R6ZRP4_9LIST</name>
<organism evidence="1 2">
    <name type="scientific">Listeria rocourtiae</name>
    <dbReference type="NCBI Taxonomy" id="647910"/>
    <lineage>
        <taxon>Bacteria</taxon>
        <taxon>Bacillati</taxon>
        <taxon>Bacillota</taxon>
        <taxon>Bacilli</taxon>
        <taxon>Bacillales</taxon>
        <taxon>Listeriaceae</taxon>
        <taxon>Listeria</taxon>
    </lineage>
</organism>
<reference evidence="1 2" key="1">
    <citation type="submission" date="2019-03" db="EMBL/GenBank/DDBJ databases">
        <title>Genomic Encyclopedia of Type Strains, Phase III (KMG-III): the genomes of soil and plant-associated and newly described type strains.</title>
        <authorList>
            <person name="Whitman W."/>
        </authorList>
    </citation>
    <scope>NUCLEOTIDE SEQUENCE [LARGE SCALE GENOMIC DNA]</scope>
    <source>
        <strain evidence="1 2">CECT 7972</strain>
    </source>
</reference>
<dbReference type="EMBL" id="SNZK01000001">
    <property type="protein sequence ID" value="TDR55082.1"/>
    <property type="molecule type" value="Genomic_DNA"/>
</dbReference>
<dbReference type="AlphaFoldDB" id="A0A4R6ZRP4"/>
<proteinExistence type="predicted"/>
<evidence type="ECO:0000313" key="1">
    <source>
        <dbReference type="EMBL" id="TDR55082.1"/>
    </source>
</evidence>
<evidence type="ECO:0000313" key="2">
    <source>
        <dbReference type="Proteomes" id="UP000295558"/>
    </source>
</evidence>
<keyword evidence="2" id="KW-1185">Reference proteome</keyword>
<gene>
    <name evidence="1" type="ORF">DFP96_1018</name>
</gene>
<dbReference type="STRING" id="1265846.PROCOU_14063"/>